<accession>A0A4Y2BAX7</accession>
<proteinExistence type="predicted"/>
<name>A0A4Y2BAX7_ARAVE</name>
<dbReference type="EMBL" id="BGPR01000059">
    <property type="protein sequence ID" value="GBL88426.1"/>
    <property type="molecule type" value="Genomic_DNA"/>
</dbReference>
<keyword evidence="2" id="KW-1185">Reference proteome</keyword>
<organism evidence="1 2">
    <name type="scientific">Araneus ventricosus</name>
    <name type="common">Orbweaver spider</name>
    <name type="synonym">Epeira ventricosa</name>
    <dbReference type="NCBI Taxonomy" id="182803"/>
    <lineage>
        <taxon>Eukaryota</taxon>
        <taxon>Metazoa</taxon>
        <taxon>Ecdysozoa</taxon>
        <taxon>Arthropoda</taxon>
        <taxon>Chelicerata</taxon>
        <taxon>Arachnida</taxon>
        <taxon>Araneae</taxon>
        <taxon>Araneomorphae</taxon>
        <taxon>Entelegynae</taxon>
        <taxon>Araneoidea</taxon>
        <taxon>Araneidae</taxon>
        <taxon>Araneus</taxon>
    </lineage>
</organism>
<dbReference type="AlphaFoldDB" id="A0A4Y2BAX7"/>
<comment type="caution">
    <text evidence="1">The sequence shown here is derived from an EMBL/GenBank/DDBJ whole genome shotgun (WGS) entry which is preliminary data.</text>
</comment>
<dbReference type="Proteomes" id="UP000499080">
    <property type="component" value="Unassembled WGS sequence"/>
</dbReference>
<gene>
    <name evidence="1" type="ORF">AVEN_103067_1</name>
</gene>
<evidence type="ECO:0000313" key="1">
    <source>
        <dbReference type="EMBL" id="GBL88426.1"/>
    </source>
</evidence>
<protein>
    <submittedName>
        <fullName evidence="1">Uncharacterized protein</fullName>
    </submittedName>
</protein>
<evidence type="ECO:0000313" key="2">
    <source>
        <dbReference type="Proteomes" id="UP000499080"/>
    </source>
</evidence>
<reference evidence="1 2" key="1">
    <citation type="journal article" date="2019" name="Sci. Rep.">
        <title>Orb-weaving spider Araneus ventricosus genome elucidates the spidroin gene catalogue.</title>
        <authorList>
            <person name="Kono N."/>
            <person name="Nakamura H."/>
            <person name="Ohtoshi R."/>
            <person name="Moran D.A.P."/>
            <person name="Shinohara A."/>
            <person name="Yoshida Y."/>
            <person name="Fujiwara M."/>
            <person name="Mori M."/>
            <person name="Tomita M."/>
            <person name="Arakawa K."/>
        </authorList>
    </citation>
    <scope>NUCLEOTIDE SEQUENCE [LARGE SCALE GENOMIC DNA]</scope>
</reference>
<sequence>MLPSKRGFNVRKANLFQGPSEARLKTLAFSLRFPVQTEFQPPQAIWLISIDFYGFFLLAYQNIQFICEVNGRIYIEERISLPVLQKTWSGIAVNVQL</sequence>